<dbReference type="GO" id="GO:0015031">
    <property type="term" value="P:protein transport"/>
    <property type="evidence" value="ECO:0007669"/>
    <property type="project" value="UniProtKB-KW"/>
</dbReference>
<keyword evidence="5" id="KW-0963">Cytoplasm</keyword>
<dbReference type="GO" id="GO:0010008">
    <property type="term" value="C:endosome membrane"/>
    <property type="evidence" value="ECO:0007669"/>
    <property type="project" value="UniProtKB-SubCell"/>
</dbReference>
<feature type="domain" description="Vta1/callose synthase N-terminal" evidence="10">
    <location>
        <begin position="88"/>
        <end position="227"/>
    </location>
</feature>
<comment type="caution">
    <text evidence="12">The sequence shown here is derived from an EMBL/GenBank/DDBJ whole genome shotgun (WGS) entry which is preliminary data.</text>
</comment>
<dbReference type="GO" id="GO:0005771">
    <property type="term" value="C:multivesicular body"/>
    <property type="evidence" value="ECO:0007669"/>
    <property type="project" value="TreeGrafter"/>
</dbReference>
<dbReference type="Pfam" id="PF18097">
    <property type="entry name" value="Vta1_C"/>
    <property type="match status" value="1"/>
</dbReference>
<feature type="compositionally biased region" description="Acidic residues" evidence="9">
    <location>
        <begin position="695"/>
        <end position="705"/>
    </location>
</feature>
<dbReference type="Proteomes" id="UP000663831">
    <property type="component" value="Unassembled WGS sequence"/>
</dbReference>
<dbReference type="InterPro" id="IPR039431">
    <property type="entry name" value="Vta1/CALS_N"/>
</dbReference>
<evidence type="ECO:0000259" key="11">
    <source>
        <dbReference type="Pfam" id="PF18097"/>
    </source>
</evidence>
<dbReference type="GO" id="GO:0032511">
    <property type="term" value="P:late endosome to vacuole transport via multivesicular body sorting pathway"/>
    <property type="evidence" value="ECO:0007669"/>
    <property type="project" value="InterPro"/>
</dbReference>
<reference evidence="12" key="1">
    <citation type="submission" date="2021-01" db="EMBL/GenBank/DDBJ databases">
        <authorList>
            <person name="Kaushik A."/>
        </authorList>
    </citation>
    <scope>NUCLEOTIDE SEQUENCE</scope>
    <source>
        <strain evidence="12">AG3-1AP</strain>
    </source>
</reference>
<feature type="compositionally biased region" description="Acidic residues" evidence="9">
    <location>
        <begin position="718"/>
        <end position="733"/>
    </location>
</feature>
<feature type="compositionally biased region" description="Pro residues" evidence="9">
    <location>
        <begin position="379"/>
        <end position="404"/>
    </location>
</feature>
<proteinExistence type="inferred from homology"/>
<evidence type="ECO:0000256" key="1">
    <source>
        <dbReference type="ARBA" id="ARBA00004481"/>
    </source>
</evidence>
<dbReference type="EMBL" id="CAJMWV010001412">
    <property type="protein sequence ID" value="CAE6436609.1"/>
    <property type="molecule type" value="Genomic_DNA"/>
</dbReference>
<feature type="region of interest" description="Disordered" evidence="9">
    <location>
        <begin position="331"/>
        <end position="359"/>
    </location>
</feature>
<evidence type="ECO:0000259" key="10">
    <source>
        <dbReference type="Pfam" id="PF04652"/>
    </source>
</evidence>
<feature type="compositionally biased region" description="Polar residues" evidence="9">
    <location>
        <begin position="659"/>
        <end position="670"/>
    </location>
</feature>
<dbReference type="Gene3D" id="1.25.40.270">
    <property type="entry name" value="Vacuolar protein sorting-associated protein vta1"/>
    <property type="match status" value="1"/>
</dbReference>
<evidence type="ECO:0000256" key="7">
    <source>
        <dbReference type="ARBA" id="ARBA00022927"/>
    </source>
</evidence>
<feature type="domain" description="Vta1 C-terminal" evidence="11">
    <location>
        <begin position="909"/>
        <end position="943"/>
    </location>
</feature>
<evidence type="ECO:0000313" key="12">
    <source>
        <dbReference type="EMBL" id="CAE6436609.1"/>
    </source>
</evidence>
<comment type="subcellular location">
    <subcellularLocation>
        <location evidence="2">Cytoplasm</location>
    </subcellularLocation>
    <subcellularLocation>
        <location evidence="1">Endosome membrane</location>
        <topology evidence="1">Peripheral membrane protein</topology>
    </subcellularLocation>
</comment>
<dbReference type="Pfam" id="PF04652">
    <property type="entry name" value="Vta1"/>
    <property type="match status" value="1"/>
</dbReference>
<feature type="compositionally biased region" description="Low complexity" evidence="9">
    <location>
        <begin position="581"/>
        <end position="615"/>
    </location>
</feature>
<accession>A0A8H3AS88</accession>
<evidence type="ECO:0000256" key="5">
    <source>
        <dbReference type="ARBA" id="ARBA00022490"/>
    </source>
</evidence>
<evidence type="ECO:0000256" key="4">
    <source>
        <dbReference type="ARBA" id="ARBA00022448"/>
    </source>
</evidence>
<sequence length="948" mass="101260">MTSILRALSSSVEAKAGNTRTGEKIIARCRSGTKEKKGHPDHAAITVSAFHRPPPVPTCTLYPTLRCAAEIMVVDLKLPPIPADLKHVGPFCMRAQEVRARDPIVCYWSLYYVAQLGVKRGKTNENQAFLGAVVEQLETMRRSLRNRRQITDEAAGSLYVRRFGYNVFQAATNEDTNGMANRSTAKKFLAASYFLETLRVFGPLDPEVEETIKYARSKANDIVRTLRDGLAAPAPLGRASPSGYVVSPSALSPQTNPVVLSGRPSAFASPAESPTTAGRKAFAFPQANYPPPPTEAGSGSPVSPRNVHPPPPMFVNPRRQAQVQEIAKPENVALPSSGSSGQIPLPELTTPRKLQSPVRERSPLAYLGPTAARNAIQNPPKPPTPPPKLPTPVIKPPSPKPPSPKTASPIRAPIPVPVTSPVIQQSPEEWPASTIILTRPPGPAEWPSHALVSPSMGSTLTVDSAETFTSSQLRTVIKGHSSAPRATSPVKTESAASTEEDSDSDSEATETEDETDDDEDEDESVAESTLMPVLTVMDDMAPKLEIPGAQASGLVAVASPVVDDWGFGREMSEAIGKLTRTPARLSASPLSASQSSSESTSRASSRSTSHASPLSLASETPMPESPDLEAQTNGIIPAVVIPQSPAQPSPTTPNMRAYSPSTISPVSLHQPQPFKSAAEVIDFSFSKFNRGPEPESIDVEDDEDVGSGSSFSSFSSGSEDEGEVEDAKEDSESSDGSSISEMTIQESEAKPQELRSRIKGTNGEPTRKTVRFAPSVVGGLSPEVPKQILPPPSRSSPPLQIVPTSAVPQPLARPKHLTIRSSSYDNYQPSVRSPDSPRNGPVRASTLDGDFAIIPYHPSMSASHPAPSVHNNPAYAPTANNALVRTTWTSSPTQGPSTPHRVQIDRETASLAQKYSRFAISSLNYMDIEAAKKELRAALTLLEGGDMY</sequence>
<feature type="region of interest" description="Disordered" evidence="9">
    <location>
        <begin position="372"/>
        <end position="417"/>
    </location>
</feature>
<gene>
    <name evidence="12" type="ORF">RDB_LOCUS49219</name>
</gene>
<feature type="region of interest" description="Disordered" evidence="9">
    <location>
        <begin position="473"/>
        <end position="536"/>
    </location>
</feature>
<dbReference type="PANTHER" id="PTHR46009">
    <property type="entry name" value="VACUOLAR PROTEIN SORTING-ASSOCIATED PROTEIN VTA1 HOMOLOG"/>
    <property type="match status" value="1"/>
</dbReference>
<dbReference type="InterPro" id="IPR023175">
    <property type="entry name" value="Vta1/CALS_N_sf"/>
</dbReference>
<evidence type="ECO:0000313" key="13">
    <source>
        <dbReference type="Proteomes" id="UP000663831"/>
    </source>
</evidence>
<dbReference type="InterPro" id="IPR044538">
    <property type="entry name" value="Vta1-like"/>
</dbReference>
<dbReference type="Gene3D" id="1.20.5.420">
    <property type="entry name" value="Immunoglobulin FC, subunit C"/>
    <property type="match status" value="1"/>
</dbReference>
<feature type="compositionally biased region" description="Basic and acidic residues" evidence="9">
    <location>
        <begin position="747"/>
        <end position="756"/>
    </location>
</feature>
<comment type="similarity">
    <text evidence="3">Belongs to the VTA1 family.</text>
</comment>
<keyword evidence="7" id="KW-0653">Protein transport</keyword>
<feature type="region of interest" description="Disordered" evidence="9">
    <location>
        <begin position="283"/>
        <end position="316"/>
    </location>
</feature>
<evidence type="ECO:0000256" key="9">
    <source>
        <dbReference type="SAM" id="MobiDB-lite"/>
    </source>
</evidence>
<dbReference type="InterPro" id="IPR041212">
    <property type="entry name" value="Vta1_C"/>
</dbReference>
<feature type="compositionally biased region" description="Polar residues" evidence="9">
    <location>
        <begin position="819"/>
        <end position="833"/>
    </location>
</feature>
<feature type="compositionally biased region" description="Acidic residues" evidence="9">
    <location>
        <begin position="498"/>
        <end position="525"/>
    </location>
</feature>
<keyword evidence="6" id="KW-0967">Endosome</keyword>
<evidence type="ECO:0000256" key="6">
    <source>
        <dbReference type="ARBA" id="ARBA00022753"/>
    </source>
</evidence>
<feature type="region of interest" description="Disordered" evidence="9">
    <location>
        <begin position="578"/>
        <end position="671"/>
    </location>
</feature>
<organism evidence="12 13">
    <name type="scientific">Rhizoctonia solani</name>
    <dbReference type="NCBI Taxonomy" id="456999"/>
    <lineage>
        <taxon>Eukaryota</taxon>
        <taxon>Fungi</taxon>
        <taxon>Dikarya</taxon>
        <taxon>Basidiomycota</taxon>
        <taxon>Agaricomycotina</taxon>
        <taxon>Agaricomycetes</taxon>
        <taxon>Cantharellales</taxon>
        <taxon>Ceratobasidiaceae</taxon>
        <taxon>Rhizoctonia</taxon>
    </lineage>
</organism>
<name>A0A8H3AS88_9AGAM</name>
<protein>
    <submittedName>
        <fullName evidence="12">Uncharacterized protein</fullName>
    </submittedName>
</protein>
<dbReference type="PANTHER" id="PTHR46009:SF1">
    <property type="entry name" value="VACUOLAR PROTEIN SORTING-ASSOCIATED PROTEIN VTA1 HOMOLOG"/>
    <property type="match status" value="1"/>
</dbReference>
<evidence type="ECO:0000256" key="2">
    <source>
        <dbReference type="ARBA" id="ARBA00004496"/>
    </source>
</evidence>
<dbReference type="AlphaFoldDB" id="A0A8H3AS88"/>
<feature type="region of interest" description="Disordered" evidence="9">
    <location>
        <begin position="686"/>
        <end position="844"/>
    </location>
</feature>
<evidence type="ECO:0000256" key="8">
    <source>
        <dbReference type="ARBA" id="ARBA00023136"/>
    </source>
</evidence>
<evidence type="ECO:0000256" key="3">
    <source>
        <dbReference type="ARBA" id="ARBA00007895"/>
    </source>
</evidence>
<keyword evidence="4" id="KW-0813">Transport</keyword>
<keyword evidence="8" id="KW-0472">Membrane</keyword>
<feature type="compositionally biased region" description="Low complexity" evidence="9">
    <location>
        <begin position="706"/>
        <end position="717"/>
    </location>
</feature>